<sequence length="343" mass="38265">MLGLHWWVFLCSHLFIHGGNCHDVRNGKRSDRSTSATSFGSDNSDLYDDGWVEIDDQGFPINSSPDQKDIMETRTPIPGFIGALTADVLGRKPRYHVLQASDGSVVYLVPGRRPVDRIPTEQGIPVNEIFRLFDRSNEAKQSNWNGPGGSFGPKMPFRSPPGLPLPPPRMAQAFTPRPPMLFPPLLPIPRFPGMSRPMFQPPFGIFGPRLPPIQQAPFMPPVQQPPVMPPVQKPPFVPRKPTPGIRNSIRPQTPNIGPPKFGHLKTEGRSIWPFNRTSARHEVGWPPSFTRGAPHTRPKLSPVISPVNHQARKPWFGSSPVTGRGHKPITSRHTPLKHDVPRR</sequence>
<dbReference type="AlphaFoldDB" id="A0A2H1CVJ0"/>
<keyword evidence="2" id="KW-1185">Reference proteome</keyword>
<gene>
    <name evidence="1" type="ORF">D915_000633</name>
</gene>
<dbReference type="EMBL" id="JXXN02000121">
    <property type="protein sequence ID" value="THD28556.1"/>
    <property type="molecule type" value="Genomic_DNA"/>
</dbReference>
<evidence type="ECO:0000313" key="2">
    <source>
        <dbReference type="Proteomes" id="UP000230066"/>
    </source>
</evidence>
<evidence type="ECO:0000313" key="1">
    <source>
        <dbReference type="EMBL" id="THD28556.1"/>
    </source>
</evidence>
<dbReference type="Proteomes" id="UP000230066">
    <property type="component" value="Unassembled WGS sequence"/>
</dbReference>
<proteinExistence type="predicted"/>
<organism evidence="1 2">
    <name type="scientific">Fasciola hepatica</name>
    <name type="common">Liver fluke</name>
    <dbReference type="NCBI Taxonomy" id="6192"/>
    <lineage>
        <taxon>Eukaryota</taxon>
        <taxon>Metazoa</taxon>
        <taxon>Spiralia</taxon>
        <taxon>Lophotrochozoa</taxon>
        <taxon>Platyhelminthes</taxon>
        <taxon>Trematoda</taxon>
        <taxon>Digenea</taxon>
        <taxon>Plagiorchiida</taxon>
        <taxon>Echinostomata</taxon>
        <taxon>Echinostomatoidea</taxon>
        <taxon>Fasciolidae</taxon>
        <taxon>Fasciola</taxon>
    </lineage>
</organism>
<accession>A0A2H1CVJ0</accession>
<reference evidence="1" key="1">
    <citation type="submission" date="2019-03" db="EMBL/GenBank/DDBJ databases">
        <title>Improved annotation for the trematode Fasciola hepatica.</title>
        <authorList>
            <person name="Choi Y.-J."/>
            <person name="Martin J."/>
            <person name="Mitreva M."/>
        </authorList>
    </citation>
    <scope>NUCLEOTIDE SEQUENCE [LARGE SCALE GENOMIC DNA]</scope>
</reference>
<name>A0A2H1CVJ0_FASHE</name>
<comment type="caution">
    <text evidence="1">The sequence shown here is derived from an EMBL/GenBank/DDBJ whole genome shotgun (WGS) entry which is preliminary data.</text>
</comment>
<protein>
    <submittedName>
        <fullName evidence="1">Uncharacterized protein</fullName>
    </submittedName>
</protein>